<sequence>MIFKFTELLLYKIFKWNYSSSTALLPDFNNCCVECGKLVDTHPKVEKINLHFDILLDEETNTKSNDIVNTANNATSDRITINSLACGECLQKQQDQFNQY</sequence>
<comment type="caution">
    <text evidence="1">The sequence shown here is derived from an EMBL/GenBank/DDBJ whole genome shotgun (WGS) entry which is preliminary data.</text>
</comment>
<reference evidence="1" key="1">
    <citation type="submission" date="2019-10" db="EMBL/GenBank/DDBJ databases">
        <title>Conservation and host-specific expression of non-tandemly repeated heterogenous ribosome RNA gene in arbuscular mycorrhizal fungi.</title>
        <authorList>
            <person name="Maeda T."/>
            <person name="Kobayashi Y."/>
            <person name="Nakagawa T."/>
            <person name="Ezawa T."/>
            <person name="Yamaguchi K."/>
            <person name="Bino T."/>
            <person name="Nishimoto Y."/>
            <person name="Shigenobu S."/>
            <person name="Kawaguchi M."/>
        </authorList>
    </citation>
    <scope>NUCLEOTIDE SEQUENCE</scope>
    <source>
        <strain evidence="1">HR1</strain>
    </source>
</reference>
<proteinExistence type="predicted"/>
<dbReference type="EMBL" id="BLAL01000206">
    <property type="protein sequence ID" value="GES91749.1"/>
    <property type="molecule type" value="Genomic_DNA"/>
</dbReference>
<dbReference type="Proteomes" id="UP000615446">
    <property type="component" value="Unassembled WGS sequence"/>
</dbReference>
<evidence type="ECO:0000313" key="1">
    <source>
        <dbReference type="EMBL" id="GES91749.1"/>
    </source>
</evidence>
<organism evidence="1 2">
    <name type="scientific">Rhizophagus clarus</name>
    <dbReference type="NCBI Taxonomy" id="94130"/>
    <lineage>
        <taxon>Eukaryota</taxon>
        <taxon>Fungi</taxon>
        <taxon>Fungi incertae sedis</taxon>
        <taxon>Mucoromycota</taxon>
        <taxon>Glomeromycotina</taxon>
        <taxon>Glomeromycetes</taxon>
        <taxon>Glomerales</taxon>
        <taxon>Glomeraceae</taxon>
        <taxon>Rhizophagus</taxon>
    </lineage>
</organism>
<name>A0A8H3LRH1_9GLOM</name>
<evidence type="ECO:0000313" key="2">
    <source>
        <dbReference type="Proteomes" id="UP000615446"/>
    </source>
</evidence>
<gene>
    <name evidence="1" type="ORF">RCL2_001855100</name>
</gene>
<dbReference type="AlphaFoldDB" id="A0A8H3LRH1"/>
<accession>A0A8H3LRH1</accession>
<protein>
    <submittedName>
        <fullName evidence="1">Uncharacterized protein</fullName>
    </submittedName>
</protein>